<evidence type="ECO:0000313" key="3">
    <source>
        <dbReference type="EMBL" id="KAF4969625.1"/>
    </source>
</evidence>
<keyword evidence="4" id="KW-1185">Reference proteome</keyword>
<feature type="region of interest" description="Disordered" evidence="1">
    <location>
        <begin position="110"/>
        <end position="141"/>
    </location>
</feature>
<feature type="compositionally biased region" description="Polar residues" evidence="1">
    <location>
        <begin position="185"/>
        <end position="197"/>
    </location>
</feature>
<feature type="compositionally biased region" description="Basic and acidic residues" evidence="1">
    <location>
        <begin position="245"/>
        <end position="262"/>
    </location>
</feature>
<name>A0A8H4U4Y7_9HYPO</name>
<evidence type="ECO:0000313" key="4">
    <source>
        <dbReference type="Proteomes" id="UP000622797"/>
    </source>
</evidence>
<protein>
    <recommendedName>
        <fullName evidence="5">Integral membrane protein</fullName>
    </recommendedName>
</protein>
<dbReference type="AlphaFoldDB" id="A0A8H4U4Y7"/>
<reference evidence="3" key="1">
    <citation type="journal article" date="2020" name="BMC Genomics">
        <title>Correction to: Identification and distribution of gene clusters required for synthesis of sphingolipid metabolism inhibitors in diverse species of the filamentous fungus Fusarium.</title>
        <authorList>
            <person name="Kim H.S."/>
            <person name="Lohmar J.M."/>
            <person name="Busman M."/>
            <person name="Brown D.W."/>
            <person name="Naumann T.A."/>
            <person name="Divon H.H."/>
            <person name="Lysoe E."/>
            <person name="Uhlig S."/>
            <person name="Proctor R.H."/>
        </authorList>
    </citation>
    <scope>NUCLEOTIDE SEQUENCE</scope>
    <source>
        <strain evidence="3">NRRL 20472</strain>
    </source>
</reference>
<feature type="transmembrane region" description="Helical" evidence="2">
    <location>
        <begin position="150"/>
        <end position="173"/>
    </location>
</feature>
<keyword evidence="2" id="KW-0812">Transmembrane</keyword>
<sequence length="262" mass="27224">MVAQQGQAGAGGGDAPVTTIVPFNNQKILPSCAAACGALYDANGACVPPQVAADAGPTAYTQCFCLDQRVAAFKTATTGVCDDACTADPKGLSSIAGWFRSMCSVTGANGGTTKKTGQASSTTTGGDSSSTAGSRAGGSEGGGDWISNHWQWVIMIVILVVGIAAIWVGACIWRRRYLKKKDRQSSLGQKHSGSANRPSWGPGMEASEAGSQPYDPNYDTNYDDSNRNSHGMMLPGAAAAAGAPVEEKPKKEKKRWIVRDRT</sequence>
<organism evidence="3 4">
    <name type="scientific">Fusarium sarcochroum</name>
    <dbReference type="NCBI Taxonomy" id="1208366"/>
    <lineage>
        <taxon>Eukaryota</taxon>
        <taxon>Fungi</taxon>
        <taxon>Dikarya</taxon>
        <taxon>Ascomycota</taxon>
        <taxon>Pezizomycotina</taxon>
        <taxon>Sordariomycetes</taxon>
        <taxon>Hypocreomycetidae</taxon>
        <taxon>Hypocreales</taxon>
        <taxon>Nectriaceae</taxon>
        <taxon>Fusarium</taxon>
        <taxon>Fusarium lateritium species complex</taxon>
    </lineage>
</organism>
<dbReference type="OrthoDB" id="5426355at2759"/>
<reference evidence="3" key="2">
    <citation type="submission" date="2020-05" db="EMBL/GenBank/DDBJ databases">
        <authorList>
            <person name="Kim H.-S."/>
            <person name="Proctor R.H."/>
            <person name="Brown D.W."/>
        </authorList>
    </citation>
    <scope>NUCLEOTIDE SEQUENCE</scope>
    <source>
        <strain evidence="3">NRRL 20472</strain>
    </source>
</reference>
<evidence type="ECO:0008006" key="5">
    <source>
        <dbReference type="Google" id="ProtNLM"/>
    </source>
</evidence>
<dbReference type="Proteomes" id="UP000622797">
    <property type="component" value="Unassembled WGS sequence"/>
</dbReference>
<proteinExistence type="predicted"/>
<keyword evidence="2" id="KW-0472">Membrane</keyword>
<comment type="caution">
    <text evidence="3">The sequence shown here is derived from an EMBL/GenBank/DDBJ whole genome shotgun (WGS) entry which is preliminary data.</text>
</comment>
<feature type="compositionally biased region" description="Low complexity" evidence="1">
    <location>
        <begin position="111"/>
        <end position="134"/>
    </location>
</feature>
<feature type="compositionally biased region" description="Low complexity" evidence="1">
    <location>
        <begin position="235"/>
        <end position="244"/>
    </location>
</feature>
<gene>
    <name evidence="3" type="ORF">FSARC_3204</name>
</gene>
<evidence type="ECO:0000256" key="1">
    <source>
        <dbReference type="SAM" id="MobiDB-lite"/>
    </source>
</evidence>
<feature type="region of interest" description="Disordered" evidence="1">
    <location>
        <begin position="183"/>
        <end position="262"/>
    </location>
</feature>
<accession>A0A8H4U4Y7</accession>
<dbReference type="EMBL" id="JABEXW010000156">
    <property type="protein sequence ID" value="KAF4969625.1"/>
    <property type="molecule type" value="Genomic_DNA"/>
</dbReference>
<evidence type="ECO:0000256" key="2">
    <source>
        <dbReference type="SAM" id="Phobius"/>
    </source>
</evidence>
<keyword evidence="2" id="KW-1133">Transmembrane helix</keyword>